<name>M2M9T9_BAUPA</name>
<dbReference type="KEGG" id="bcom:BAUCODRAFT_231413"/>
<reference evidence="1 2" key="1">
    <citation type="journal article" date="2012" name="PLoS Pathog.">
        <title>Diverse lifestyles and strategies of plant pathogenesis encoded in the genomes of eighteen Dothideomycetes fungi.</title>
        <authorList>
            <person name="Ohm R.A."/>
            <person name="Feau N."/>
            <person name="Henrissat B."/>
            <person name="Schoch C.L."/>
            <person name="Horwitz B.A."/>
            <person name="Barry K.W."/>
            <person name="Condon B.J."/>
            <person name="Copeland A.C."/>
            <person name="Dhillon B."/>
            <person name="Glaser F."/>
            <person name="Hesse C.N."/>
            <person name="Kosti I."/>
            <person name="LaButti K."/>
            <person name="Lindquist E.A."/>
            <person name="Lucas S."/>
            <person name="Salamov A.A."/>
            <person name="Bradshaw R.E."/>
            <person name="Ciuffetti L."/>
            <person name="Hamelin R.C."/>
            <person name="Kema G.H.J."/>
            <person name="Lawrence C."/>
            <person name="Scott J.A."/>
            <person name="Spatafora J.W."/>
            <person name="Turgeon B.G."/>
            <person name="de Wit P.J.G.M."/>
            <person name="Zhong S."/>
            <person name="Goodwin S.B."/>
            <person name="Grigoriev I.V."/>
        </authorList>
    </citation>
    <scope>NUCLEOTIDE SEQUENCE [LARGE SCALE GENOMIC DNA]</scope>
    <source>
        <strain evidence="1 2">UAMH 10762</strain>
    </source>
</reference>
<dbReference type="Proteomes" id="UP000011761">
    <property type="component" value="Unassembled WGS sequence"/>
</dbReference>
<protein>
    <submittedName>
        <fullName evidence="1">Uncharacterized protein</fullName>
    </submittedName>
</protein>
<dbReference type="RefSeq" id="XP_007679474.1">
    <property type="nucleotide sequence ID" value="XM_007681284.1"/>
</dbReference>
<keyword evidence="2" id="KW-1185">Reference proteome</keyword>
<evidence type="ECO:0000313" key="2">
    <source>
        <dbReference type="Proteomes" id="UP000011761"/>
    </source>
</evidence>
<gene>
    <name evidence="1" type="ORF">BAUCODRAFT_231413</name>
</gene>
<proteinExistence type="predicted"/>
<dbReference type="HOGENOM" id="CLU_2849317_0_0_1"/>
<sequence>MLLSLMAHSRHFQPGCPSFRPSSEEKPCDALKTDWACINCGQRPGRRRRGLCKSRVMALISAARQ</sequence>
<dbReference type="GeneID" id="19109997"/>
<dbReference type="EMBL" id="KB445560">
    <property type="protein sequence ID" value="EMC93211.1"/>
    <property type="molecule type" value="Genomic_DNA"/>
</dbReference>
<dbReference type="AlphaFoldDB" id="M2M9T9"/>
<evidence type="ECO:0000313" key="1">
    <source>
        <dbReference type="EMBL" id="EMC93211.1"/>
    </source>
</evidence>
<organism evidence="1 2">
    <name type="scientific">Baudoinia panamericana (strain UAMH 10762)</name>
    <name type="common">Angels' share fungus</name>
    <name type="synonym">Baudoinia compniacensis (strain UAMH 10762)</name>
    <dbReference type="NCBI Taxonomy" id="717646"/>
    <lineage>
        <taxon>Eukaryota</taxon>
        <taxon>Fungi</taxon>
        <taxon>Dikarya</taxon>
        <taxon>Ascomycota</taxon>
        <taxon>Pezizomycotina</taxon>
        <taxon>Dothideomycetes</taxon>
        <taxon>Dothideomycetidae</taxon>
        <taxon>Mycosphaerellales</taxon>
        <taxon>Teratosphaeriaceae</taxon>
        <taxon>Baudoinia</taxon>
    </lineage>
</organism>
<accession>M2M9T9</accession>